<keyword evidence="4" id="KW-0521">NADP</keyword>
<accession>A0A4R6ICG3</accession>
<dbReference type="PANTHER" id="PTHR43303">
    <property type="entry name" value="NADPH DEHYDROGENASE C23G7.10C-RELATED"/>
    <property type="match status" value="1"/>
</dbReference>
<dbReference type="GO" id="GO:0050661">
    <property type="term" value="F:NADP binding"/>
    <property type="evidence" value="ECO:0007669"/>
    <property type="project" value="InterPro"/>
</dbReference>
<dbReference type="Pfam" id="PF00724">
    <property type="entry name" value="Oxidored_FMN"/>
    <property type="match status" value="1"/>
</dbReference>
<evidence type="ECO:0000313" key="7">
    <source>
        <dbReference type="EMBL" id="TDO19943.1"/>
    </source>
</evidence>
<keyword evidence="3" id="KW-0288">FMN</keyword>
<comment type="caution">
    <text evidence="7">The sequence shown here is derived from an EMBL/GenBank/DDBJ whole genome shotgun (WGS) entry which is preliminary data.</text>
</comment>
<reference evidence="7 8" key="1">
    <citation type="submission" date="2019-03" db="EMBL/GenBank/DDBJ databases">
        <title>Genomic Encyclopedia of Archaeal and Bacterial Type Strains, Phase II (KMG-II): from individual species to whole genera.</title>
        <authorList>
            <person name="Goeker M."/>
        </authorList>
    </citation>
    <scope>NUCLEOTIDE SEQUENCE [LARGE SCALE GENOMIC DNA]</scope>
    <source>
        <strain evidence="7 8">DSM 19034</strain>
    </source>
</reference>
<dbReference type="Gene3D" id="3.20.20.70">
    <property type="entry name" value="Aldolase class I"/>
    <property type="match status" value="1"/>
</dbReference>
<dbReference type="InterPro" id="IPR013785">
    <property type="entry name" value="Aldolase_TIM"/>
</dbReference>
<dbReference type="PANTHER" id="PTHR43303:SF4">
    <property type="entry name" value="NADPH DEHYDROGENASE C23G7.10C-RELATED"/>
    <property type="match status" value="1"/>
</dbReference>
<name>A0A4R6ICG3_9SPHI</name>
<dbReference type="OrthoDB" id="9772736at2"/>
<dbReference type="GO" id="GO:0010181">
    <property type="term" value="F:FMN binding"/>
    <property type="evidence" value="ECO:0007669"/>
    <property type="project" value="InterPro"/>
</dbReference>
<evidence type="ECO:0000256" key="2">
    <source>
        <dbReference type="ARBA" id="ARBA00022630"/>
    </source>
</evidence>
<dbReference type="EMBL" id="SNWM01000005">
    <property type="protein sequence ID" value="TDO19943.1"/>
    <property type="molecule type" value="Genomic_DNA"/>
</dbReference>
<dbReference type="Proteomes" id="UP000295499">
    <property type="component" value="Unassembled WGS sequence"/>
</dbReference>
<dbReference type="RefSeq" id="WP_133558113.1">
    <property type="nucleotide sequence ID" value="NZ_SNWM01000005.1"/>
</dbReference>
<dbReference type="NCBIfam" id="NF010047">
    <property type="entry name" value="PRK13523.1"/>
    <property type="match status" value="1"/>
</dbReference>
<evidence type="ECO:0000256" key="1">
    <source>
        <dbReference type="ARBA" id="ARBA00001917"/>
    </source>
</evidence>
<dbReference type="InterPro" id="IPR001155">
    <property type="entry name" value="OxRdtase_FMN_N"/>
</dbReference>
<keyword evidence="2" id="KW-0285">Flavoprotein</keyword>
<dbReference type="InterPro" id="IPR044152">
    <property type="entry name" value="YqjM-like"/>
</dbReference>
<evidence type="ECO:0000313" key="8">
    <source>
        <dbReference type="Proteomes" id="UP000295499"/>
    </source>
</evidence>
<protein>
    <submittedName>
        <fullName evidence="7">2,4-dienoyl-CoA reductase-like NADH-dependent reductase (Old Yellow Enzyme family)</fullName>
    </submittedName>
</protein>
<gene>
    <name evidence="7" type="ORF">CLV32_3698</name>
</gene>
<keyword evidence="5" id="KW-0560">Oxidoreductase</keyword>
<evidence type="ECO:0000256" key="3">
    <source>
        <dbReference type="ARBA" id="ARBA00022643"/>
    </source>
</evidence>
<evidence type="ECO:0000256" key="4">
    <source>
        <dbReference type="ARBA" id="ARBA00022857"/>
    </source>
</evidence>
<dbReference type="SUPFAM" id="SSF51395">
    <property type="entry name" value="FMN-linked oxidoreductases"/>
    <property type="match status" value="1"/>
</dbReference>
<feature type="domain" description="NADH:flavin oxidoreductase/NADH oxidase N-terminal" evidence="6">
    <location>
        <begin position="4"/>
        <end position="342"/>
    </location>
</feature>
<evidence type="ECO:0000259" key="6">
    <source>
        <dbReference type="Pfam" id="PF00724"/>
    </source>
</evidence>
<dbReference type="CDD" id="cd02932">
    <property type="entry name" value="OYE_YqiM_FMN"/>
    <property type="match status" value="1"/>
</dbReference>
<sequence length="356" mass="39026">MSLLFSPLTIKNIRFKNRIAVSPMCQYSSVDGFASDWHLVHLGSRAIGGAGLIISEAASVSPEGRISPGDLGIWNDDHVHMLKRITDFIHDHGSVAGIQLAHAGRKASFQAPWTRVTEQLKPGAGGWQTVAPSAVPFNAEDTIPQALSLTGIDQVKLDFRSAAKRSIEAGFKIIELHAAHGYLIHQFLSPLSNKRTDEYGGSFENRIRFLLEVIASVQEVWPSENPLFVRISATDWVPGGWSEEESIKLSAILKDNGVDLIDTSSGGLSLEQQIPLSPGYQVSFAASIKKETDMFTGAVGLITDAVQSEEILKAGQADLIFLAREFLRDPYFPLHAAAELETDLKWPVQYERAKPR</sequence>
<dbReference type="AlphaFoldDB" id="A0A4R6ICG3"/>
<evidence type="ECO:0000256" key="5">
    <source>
        <dbReference type="ARBA" id="ARBA00023002"/>
    </source>
</evidence>
<organism evidence="7 8">
    <name type="scientific">Pedobacter duraquae</name>
    <dbReference type="NCBI Taxonomy" id="425511"/>
    <lineage>
        <taxon>Bacteria</taxon>
        <taxon>Pseudomonadati</taxon>
        <taxon>Bacteroidota</taxon>
        <taxon>Sphingobacteriia</taxon>
        <taxon>Sphingobacteriales</taxon>
        <taxon>Sphingobacteriaceae</taxon>
        <taxon>Pedobacter</taxon>
    </lineage>
</organism>
<comment type="cofactor">
    <cofactor evidence="1">
        <name>FMN</name>
        <dbReference type="ChEBI" id="CHEBI:58210"/>
    </cofactor>
</comment>
<proteinExistence type="predicted"/>
<keyword evidence="8" id="KW-1185">Reference proteome</keyword>
<dbReference type="GO" id="GO:0003959">
    <property type="term" value="F:NADPH dehydrogenase activity"/>
    <property type="evidence" value="ECO:0007669"/>
    <property type="project" value="InterPro"/>
</dbReference>